<sequence>MKLELESQPIYMNLSTFSSDTSGQLDIFGHDGDTLGVNCTQVGVLKKTNQVSFRGFLQSHNSRALETQVGLEILSDFSNKPLEGQLADEELSALLVTTDFSEGDGTRAITMGLLDTSGGWGTLTSCLRRKLLTRSFSSRGFTGSLLGTSHFVK</sequence>
<dbReference type="EMBL" id="CAXLJM020000112">
    <property type="protein sequence ID" value="CAL8136754.1"/>
    <property type="molecule type" value="Genomic_DNA"/>
</dbReference>
<keyword evidence="2" id="KW-1185">Reference proteome</keyword>
<evidence type="ECO:0000313" key="1">
    <source>
        <dbReference type="EMBL" id="CAL8136754.1"/>
    </source>
</evidence>
<comment type="caution">
    <text evidence="1">The sequence shown here is derived from an EMBL/GenBank/DDBJ whole genome shotgun (WGS) entry which is preliminary data.</text>
</comment>
<dbReference type="Proteomes" id="UP001642540">
    <property type="component" value="Unassembled WGS sequence"/>
</dbReference>
<evidence type="ECO:0000313" key="2">
    <source>
        <dbReference type="Proteomes" id="UP001642540"/>
    </source>
</evidence>
<organism evidence="1 2">
    <name type="scientific">Orchesella dallaii</name>
    <dbReference type="NCBI Taxonomy" id="48710"/>
    <lineage>
        <taxon>Eukaryota</taxon>
        <taxon>Metazoa</taxon>
        <taxon>Ecdysozoa</taxon>
        <taxon>Arthropoda</taxon>
        <taxon>Hexapoda</taxon>
        <taxon>Collembola</taxon>
        <taxon>Entomobryomorpha</taxon>
        <taxon>Entomobryoidea</taxon>
        <taxon>Orchesellidae</taxon>
        <taxon>Orchesellinae</taxon>
        <taxon>Orchesella</taxon>
    </lineage>
</organism>
<proteinExistence type="predicted"/>
<reference evidence="1 2" key="1">
    <citation type="submission" date="2024-08" db="EMBL/GenBank/DDBJ databases">
        <authorList>
            <person name="Cucini C."/>
            <person name="Frati F."/>
        </authorList>
    </citation>
    <scope>NUCLEOTIDE SEQUENCE [LARGE SCALE GENOMIC DNA]</scope>
</reference>
<protein>
    <submittedName>
        <fullName evidence="1">Uncharacterized protein</fullName>
    </submittedName>
</protein>
<accession>A0ABP1RVA9</accession>
<gene>
    <name evidence="1" type="ORF">ODALV1_LOCUS26595</name>
</gene>
<name>A0ABP1RVA9_9HEXA</name>